<proteinExistence type="inferred from homology"/>
<dbReference type="CDD" id="cd16331">
    <property type="entry name" value="YjgA-like"/>
    <property type="match status" value="1"/>
</dbReference>
<comment type="function">
    <text evidence="5">Member of a network of 50S ribosomal subunit biogenesis factors which assembles along the 30S-50S interface, preventing incorrect 23S rRNA structures from forming. Promotes peptidyl transferase center (PTC) maturation.</text>
</comment>
<dbReference type="SUPFAM" id="SSF158710">
    <property type="entry name" value="PSPTO4464-like"/>
    <property type="match status" value="1"/>
</dbReference>
<evidence type="ECO:0000256" key="5">
    <source>
        <dbReference type="HAMAP-Rule" id="MF_00765"/>
    </source>
</evidence>
<dbReference type="NCBIfam" id="NF003593">
    <property type="entry name" value="PRK05255.1-1"/>
    <property type="match status" value="1"/>
</dbReference>
<protein>
    <recommendedName>
        <fullName evidence="5">Dual-action ribosomal maturation protein DarP</fullName>
    </recommendedName>
    <alternativeName>
        <fullName evidence="5">Large ribosomal subunit assembly factor DarP</fullName>
    </alternativeName>
</protein>
<dbReference type="KEGG" id="maes:Ga0123461_1653"/>
<dbReference type="PANTHER" id="PTHR38101">
    <property type="entry name" value="UPF0307 PROTEIN YJGA"/>
    <property type="match status" value="1"/>
</dbReference>
<evidence type="ECO:0000256" key="3">
    <source>
        <dbReference type="ARBA" id="ARBA00022730"/>
    </source>
</evidence>
<organism evidence="6 7">
    <name type="scientific">Mariprofundus aestuarium</name>
    <dbReference type="NCBI Taxonomy" id="1921086"/>
    <lineage>
        <taxon>Bacteria</taxon>
        <taxon>Pseudomonadati</taxon>
        <taxon>Pseudomonadota</taxon>
        <taxon>Candidatius Mariprofundia</taxon>
        <taxon>Mariprofundales</taxon>
        <taxon>Mariprofundaceae</taxon>
        <taxon>Mariprofundus</taxon>
    </lineage>
</organism>
<name>A0A2K8L728_MARES</name>
<accession>A0A2K8L728</accession>
<dbReference type="Gene3D" id="1.10.60.30">
    <property type="entry name" value="PSPTO4464-like domains"/>
    <property type="match status" value="2"/>
</dbReference>
<evidence type="ECO:0000313" key="6">
    <source>
        <dbReference type="EMBL" id="ATX80066.1"/>
    </source>
</evidence>
<sequence length="178" mass="21080">MEQARYTCRMYDTYDEEHENIGRLNKTQQKREIAELHDLAKSLSKLDPVALEKMDLPKELLQALIAVQGMKHTAEKRQFKFIVKLLRQIETESFHETIAELDAKKEEQDKNFHRTERWRDRLIAEGQGAMTEFMDIYPQADASQIRQLVRNINKEIAQNKPHKSSRVLFRLLRDVICQ</sequence>
<dbReference type="PIRSF" id="PIRSF016183">
    <property type="entry name" value="UCP016183"/>
    <property type="match status" value="1"/>
</dbReference>
<keyword evidence="3 5" id="KW-0699">rRNA-binding</keyword>
<dbReference type="GO" id="GO:0005829">
    <property type="term" value="C:cytosol"/>
    <property type="evidence" value="ECO:0007669"/>
    <property type="project" value="TreeGrafter"/>
</dbReference>
<reference evidence="6 7" key="1">
    <citation type="submission" date="2016-12" db="EMBL/GenBank/DDBJ databases">
        <title>Isolation and genomic insights into novel planktonic Zetaproteobacteria from stratified waters of the Chesapeake Bay.</title>
        <authorList>
            <person name="McAllister S.M."/>
            <person name="Kato S."/>
            <person name="Chan C.S."/>
            <person name="Chiu B.K."/>
            <person name="Field E.K."/>
        </authorList>
    </citation>
    <scope>NUCLEOTIDE SEQUENCE [LARGE SCALE GENOMIC DNA]</scope>
    <source>
        <strain evidence="6 7">CP-5</strain>
    </source>
</reference>
<keyword evidence="2 5" id="KW-0690">Ribosome biogenesis</keyword>
<gene>
    <name evidence="5" type="primary">darP</name>
    <name evidence="6" type="ORF">Ga0123461_1653</name>
</gene>
<dbReference type="GO" id="GO:1902626">
    <property type="term" value="P:assembly of large subunit precursor of preribosome"/>
    <property type="evidence" value="ECO:0007669"/>
    <property type="project" value="UniProtKB-UniRule"/>
</dbReference>
<dbReference type="GO" id="GO:0043022">
    <property type="term" value="F:ribosome binding"/>
    <property type="evidence" value="ECO:0007669"/>
    <property type="project" value="UniProtKB-UniRule"/>
</dbReference>
<evidence type="ECO:0000256" key="2">
    <source>
        <dbReference type="ARBA" id="ARBA00022517"/>
    </source>
</evidence>
<dbReference type="InterPro" id="IPR006839">
    <property type="entry name" value="DarP"/>
</dbReference>
<dbReference type="GO" id="GO:0019843">
    <property type="term" value="F:rRNA binding"/>
    <property type="evidence" value="ECO:0007669"/>
    <property type="project" value="UniProtKB-UniRule"/>
</dbReference>
<evidence type="ECO:0000313" key="7">
    <source>
        <dbReference type="Proteomes" id="UP000231701"/>
    </source>
</evidence>
<keyword evidence="4 5" id="KW-0694">RNA-binding</keyword>
<evidence type="ECO:0000256" key="1">
    <source>
        <dbReference type="ARBA" id="ARBA00022490"/>
    </source>
</evidence>
<dbReference type="InterPro" id="IPR023153">
    <property type="entry name" value="DarP_sf"/>
</dbReference>
<comment type="similarity">
    <text evidence="5">Belongs to the DarP family.</text>
</comment>
<dbReference type="HAMAP" id="MF_00765">
    <property type="entry name" value="DarP"/>
    <property type="match status" value="1"/>
</dbReference>
<comment type="subcellular location">
    <subcellularLocation>
        <location evidence="5">Cytoplasm</location>
    </subcellularLocation>
    <text evidence="5">Associates with late stage pre-50S ribosomal subunits.</text>
</comment>
<dbReference type="EMBL" id="CP018799">
    <property type="protein sequence ID" value="ATX80066.1"/>
    <property type="molecule type" value="Genomic_DNA"/>
</dbReference>
<dbReference type="AlphaFoldDB" id="A0A2K8L728"/>
<dbReference type="Proteomes" id="UP000231701">
    <property type="component" value="Chromosome"/>
</dbReference>
<dbReference type="Pfam" id="PF04751">
    <property type="entry name" value="DarP"/>
    <property type="match status" value="1"/>
</dbReference>
<keyword evidence="1 5" id="KW-0963">Cytoplasm</keyword>
<dbReference type="PANTHER" id="PTHR38101:SF1">
    <property type="entry name" value="UPF0307 PROTEIN YJGA"/>
    <property type="match status" value="1"/>
</dbReference>
<evidence type="ECO:0000256" key="4">
    <source>
        <dbReference type="ARBA" id="ARBA00022884"/>
    </source>
</evidence>
<keyword evidence="7" id="KW-1185">Reference proteome</keyword>